<evidence type="ECO:0000256" key="2">
    <source>
        <dbReference type="ARBA" id="ARBA00022536"/>
    </source>
</evidence>
<evidence type="ECO:0000313" key="15">
    <source>
        <dbReference type="EnsemblMetazoa" id="XP_030836440"/>
    </source>
</evidence>
<keyword evidence="4 13" id="KW-0732">Signal</keyword>
<keyword evidence="8" id="KW-1133">Transmembrane helix</keyword>
<feature type="domain" description="Cadherin" evidence="14">
    <location>
        <begin position="265"/>
        <end position="375"/>
    </location>
</feature>
<evidence type="ECO:0000256" key="7">
    <source>
        <dbReference type="ARBA" id="ARBA00022889"/>
    </source>
</evidence>
<dbReference type="InterPro" id="IPR015919">
    <property type="entry name" value="Cadherin-like_sf"/>
</dbReference>
<feature type="domain" description="Cadherin" evidence="14">
    <location>
        <begin position="840"/>
        <end position="942"/>
    </location>
</feature>
<dbReference type="FunFam" id="2.60.40.60:FF:000020">
    <property type="entry name" value="Dachsous cadherin-related 1b"/>
    <property type="match status" value="1"/>
</dbReference>
<name>A0A7M7NH73_STRPU</name>
<dbReference type="GeneID" id="115922204"/>
<keyword evidence="11" id="KW-0325">Glycoprotein</keyword>
<keyword evidence="7" id="KW-0130">Cell adhesion</keyword>
<reference evidence="15" key="2">
    <citation type="submission" date="2021-01" db="UniProtKB">
        <authorList>
            <consortium name="EnsemblMetazoa"/>
        </authorList>
    </citation>
    <scope>IDENTIFICATION</scope>
</reference>
<dbReference type="GO" id="GO:0005886">
    <property type="term" value="C:plasma membrane"/>
    <property type="evidence" value="ECO:0000318"/>
    <property type="project" value="GO_Central"/>
</dbReference>
<evidence type="ECO:0000256" key="1">
    <source>
        <dbReference type="ARBA" id="ARBA00004167"/>
    </source>
</evidence>
<keyword evidence="3" id="KW-0812">Transmembrane</keyword>
<dbReference type="PANTHER" id="PTHR24028">
    <property type="entry name" value="CADHERIN-87A"/>
    <property type="match status" value="1"/>
</dbReference>
<keyword evidence="10" id="KW-1015">Disulfide bond</keyword>
<keyword evidence="2" id="KW-0245">EGF-like domain</keyword>
<dbReference type="GO" id="GO:0007156">
    <property type="term" value="P:homophilic cell adhesion via plasma membrane adhesion molecules"/>
    <property type="evidence" value="ECO:0007669"/>
    <property type="project" value="InterPro"/>
</dbReference>
<dbReference type="InterPro" id="IPR050174">
    <property type="entry name" value="Protocadherin/Cadherin-CA"/>
</dbReference>
<dbReference type="FunFam" id="2.60.40.60:FF:000033">
    <property type="entry name" value="FAT atypical cadherin 1"/>
    <property type="match status" value="1"/>
</dbReference>
<evidence type="ECO:0000256" key="9">
    <source>
        <dbReference type="ARBA" id="ARBA00023136"/>
    </source>
</evidence>
<evidence type="ECO:0000256" key="4">
    <source>
        <dbReference type="ARBA" id="ARBA00022729"/>
    </source>
</evidence>
<keyword evidence="9" id="KW-0472">Membrane</keyword>
<dbReference type="PANTHER" id="PTHR24028:SF330">
    <property type="entry name" value="CADHERIN DOMAIN-CONTAINING PROTEIN"/>
    <property type="match status" value="1"/>
</dbReference>
<dbReference type="KEGG" id="spu:115922204"/>
<dbReference type="FunFam" id="2.60.40.60:FF:000064">
    <property type="entry name" value="FAT atypical cadherin 1"/>
    <property type="match status" value="1"/>
</dbReference>
<accession>A0A7M7NH73</accession>
<keyword evidence="5" id="KW-0677">Repeat</keyword>
<dbReference type="InterPro" id="IPR020894">
    <property type="entry name" value="Cadherin_CS"/>
</dbReference>
<feature type="domain" description="Cadherin" evidence="14">
    <location>
        <begin position="376"/>
        <end position="475"/>
    </location>
</feature>
<evidence type="ECO:0000256" key="8">
    <source>
        <dbReference type="ARBA" id="ARBA00022989"/>
    </source>
</evidence>
<dbReference type="PRINTS" id="PR00205">
    <property type="entry name" value="CADHERIN"/>
</dbReference>
<dbReference type="CDD" id="cd11304">
    <property type="entry name" value="Cadherin_repeat"/>
    <property type="match status" value="10"/>
</dbReference>
<evidence type="ECO:0000256" key="6">
    <source>
        <dbReference type="ARBA" id="ARBA00022837"/>
    </source>
</evidence>
<proteinExistence type="predicted"/>
<dbReference type="FunFam" id="2.60.40.60:FF:000039">
    <property type="entry name" value="FAT atypical cadherin 3"/>
    <property type="match status" value="1"/>
</dbReference>
<dbReference type="GO" id="GO:0005509">
    <property type="term" value="F:calcium ion binding"/>
    <property type="evidence" value="ECO:0007669"/>
    <property type="project" value="UniProtKB-UniRule"/>
</dbReference>
<protein>
    <recommendedName>
        <fullName evidence="14">Cadherin domain-containing protein</fullName>
    </recommendedName>
</protein>
<evidence type="ECO:0000256" key="11">
    <source>
        <dbReference type="ARBA" id="ARBA00023180"/>
    </source>
</evidence>
<dbReference type="GO" id="GO:0050839">
    <property type="term" value="F:cell adhesion molecule binding"/>
    <property type="evidence" value="ECO:0000318"/>
    <property type="project" value="GO_Central"/>
</dbReference>
<evidence type="ECO:0000256" key="3">
    <source>
        <dbReference type="ARBA" id="ARBA00022692"/>
    </source>
</evidence>
<feature type="chain" id="PRO_5029893764" description="Cadherin domain-containing protein" evidence="13">
    <location>
        <begin position="30"/>
        <end position="1102"/>
    </location>
</feature>
<evidence type="ECO:0000256" key="5">
    <source>
        <dbReference type="ARBA" id="ARBA00022737"/>
    </source>
</evidence>
<dbReference type="InterPro" id="IPR002126">
    <property type="entry name" value="Cadherin-like_dom"/>
</dbReference>
<dbReference type="AlphaFoldDB" id="A0A7M7NH73"/>
<comment type="subcellular location">
    <subcellularLocation>
        <location evidence="1">Membrane</location>
        <topology evidence="1">Single-pass membrane protein</topology>
    </subcellularLocation>
</comment>
<evidence type="ECO:0000259" key="14">
    <source>
        <dbReference type="PROSITE" id="PS50268"/>
    </source>
</evidence>
<dbReference type="PROSITE" id="PS50268">
    <property type="entry name" value="CADHERIN_2"/>
    <property type="match status" value="9"/>
</dbReference>
<feature type="domain" description="Cadherin" evidence="14">
    <location>
        <begin position="735"/>
        <end position="839"/>
    </location>
</feature>
<feature type="domain" description="Cadherin" evidence="14">
    <location>
        <begin position="590"/>
        <end position="681"/>
    </location>
</feature>
<dbReference type="RefSeq" id="XP_030836440.1">
    <property type="nucleotide sequence ID" value="XM_030980580.1"/>
</dbReference>
<dbReference type="GO" id="GO:0007155">
    <property type="term" value="P:cell adhesion"/>
    <property type="evidence" value="ECO:0000318"/>
    <property type="project" value="GO_Central"/>
</dbReference>
<feature type="domain" description="Cadherin" evidence="14">
    <location>
        <begin position="35"/>
        <end position="157"/>
    </location>
</feature>
<dbReference type="InParanoid" id="A0A7M7NH73"/>
<dbReference type="OrthoDB" id="6252479at2759"/>
<feature type="domain" description="Cadherin" evidence="14">
    <location>
        <begin position="943"/>
        <end position="1048"/>
    </location>
</feature>
<evidence type="ECO:0000256" key="10">
    <source>
        <dbReference type="ARBA" id="ARBA00023157"/>
    </source>
</evidence>
<dbReference type="Pfam" id="PF00028">
    <property type="entry name" value="Cadherin"/>
    <property type="match status" value="6"/>
</dbReference>
<feature type="domain" description="Cadherin" evidence="14">
    <location>
        <begin position="476"/>
        <end position="581"/>
    </location>
</feature>
<evidence type="ECO:0000256" key="13">
    <source>
        <dbReference type="SAM" id="SignalP"/>
    </source>
</evidence>
<organism evidence="15 16">
    <name type="scientific">Strongylocentrotus purpuratus</name>
    <name type="common">Purple sea urchin</name>
    <dbReference type="NCBI Taxonomy" id="7668"/>
    <lineage>
        <taxon>Eukaryota</taxon>
        <taxon>Metazoa</taxon>
        <taxon>Echinodermata</taxon>
        <taxon>Eleutherozoa</taxon>
        <taxon>Echinozoa</taxon>
        <taxon>Echinoidea</taxon>
        <taxon>Euechinoidea</taxon>
        <taxon>Echinacea</taxon>
        <taxon>Camarodonta</taxon>
        <taxon>Echinidea</taxon>
        <taxon>Strongylocentrotidae</taxon>
        <taxon>Strongylocentrotus</taxon>
    </lineage>
</organism>
<dbReference type="FunFam" id="2.60.40.60:FF:000015">
    <property type="entry name" value="FAT atypical cadherin 1"/>
    <property type="match status" value="2"/>
</dbReference>
<dbReference type="Gene3D" id="2.60.40.60">
    <property type="entry name" value="Cadherins"/>
    <property type="match status" value="10"/>
</dbReference>
<keyword evidence="6 12" id="KW-0106">Calcium</keyword>
<sequence length="1102" mass="121241">MAGVRWCLGRGTLTFLFLVLQLGCTIVLGQDIQFTRSIYNATIAENSPIRTFISTEQKMGVYLPDPSATVRYTLQESDVSDLFSARPEVVGDFAFLRIRTRPCRNKSQCPNLKVNREVRPEYYLTAIAQSSSGGVRSTSTAEVHIVVQDVNEQPPLFLRGNYAATISEDYPVFSNIIQVEAHDSDSGTNGEVYYSFRQQTDQFAIHTTTGVVSLTRPLNFDQQSSYTLTVVAKDRGFTPYGGLPLTSPVQLRIYVQQVNKHSPEIRIEKQPTVSRNSEIGTVFAVVGVTDEDGGVNGEIAALDIIDGDPGGFFRVQPSPSPGRYQLQIARSLLSSSLPHAFNVTVAASDRGLSPKSTSLVVGVVLDGAMNYEAYFTNDFFNTTINELMPVNTPFLSVAPRSAVGNTGFSYVITDSSLPFSIGTHTGMLSVAVDLDRETTPEYEFTVAVRNAKQQTIADTRVVVILSDANDNNPSFEEEIYTVEVEENRPAHSQVLVVRASDPDLGENGFISYSIANLNAVPFTIDHETGSINTSKVLDYETMRHQYRLRVRASDWGSPFRREAKAVVIVNLINLNDNRPKFEKINCVGAIAKSFPSGRAIALISALDFDENRPRYWITSGNVNDLFSINPQSGNLTLSRPVADSDPLFYSLRIEARDGPTSVSYMRTNMTITNNANPSPQAHARGLKVTCQETDVAEEIEELYGQLEASNQEVEHLPPNYAELYSSNVHEPEFETGFRTSVEVPEDAPVGGTVLTVNANDLDHGFNGKLLYAISDGNDKSHFQMDFETGELKVLMPLDRETQSTYDVTVKISDMGKPQHTRKSPLTITLTDVNDNAPQFDLKQYDVAIPEDAEVGLSFLAVHASDRDEGRNQEVRYSIISDSPSFDIDIITGELSVAGPLDRETNPVHEIRVQATDLSDSPLSSSVIVRVSLDDINDNPPRCLLPEYKVKIREDLPTGAAVLSVQAHDPDNPPNGTVRYRLDTSGSSKFSIDTDYGTLRLVEMLDYEVTQLYEIVVAIRDEGIPAMSSTCRIVVEVVDVNENTHAPVFPNYVLTGSVHEGHINDTEVMTISAADMDMGIDGEVSYTIRDGSGLGRFSIDSSG</sequence>
<dbReference type="EnsemblMetazoa" id="XM_030980580">
    <property type="protein sequence ID" value="XP_030836440"/>
    <property type="gene ID" value="LOC115922204"/>
</dbReference>
<feature type="signal peptide" evidence="13">
    <location>
        <begin position="1"/>
        <end position="29"/>
    </location>
</feature>
<reference evidence="16" key="1">
    <citation type="submission" date="2015-02" db="EMBL/GenBank/DDBJ databases">
        <title>Genome sequencing for Strongylocentrotus purpuratus.</title>
        <authorList>
            <person name="Murali S."/>
            <person name="Liu Y."/>
            <person name="Vee V."/>
            <person name="English A."/>
            <person name="Wang M."/>
            <person name="Skinner E."/>
            <person name="Han Y."/>
            <person name="Muzny D.M."/>
            <person name="Worley K.C."/>
            <person name="Gibbs R.A."/>
        </authorList>
    </citation>
    <scope>NUCLEOTIDE SEQUENCE</scope>
</reference>
<evidence type="ECO:0000256" key="12">
    <source>
        <dbReference type="PROSITE-ProRule" id="PRU00043"/>
    </source>
</evidence>
<keyword evidence="16" id="KW-1185">Reference proteome</keyword>
<dbReference type="Proteomes" id="UP000007110">
    <property type="component" value="Unassembled WGS sequence"/>
</dbReference>
<evidence type="ECO:0000313" key="16">
    <source>
        <dbReference type="Proteomes" id="UP000007110"/>
    </source>
</evidence>
<dbReference type="OMA" id="PEIYVHH"/>
<feature type="domain" description="Cadherin" evidence="14">
    <location>
        <begin position="158"/>
        <end position="265"/>
    </location>
</feature>
<dbReference type="SUPFAM" id="SSF49313">
    <property type="entry name" value="Cadherin-like"/>
    <property type="match status" value="10"/>
</dbReference>
<dbReference type="SMART" id="SM00112">
    <property type="entry name" value="CA"/>
    <property type="match status" value="8"/>
</dbReference>
<dbReference type="PROSITE" id="PS00232">
    <property type="entry name" value="CADHERIN_1"/>
    <property type="match status" value="3"/>
</dbReference>